<evidence type="ECO:0000259" key="9">
    <source>
        <dbReference type="Pfam" id="PF00892"/>
    </source>
</evidence>
<keyword evidence="11" id="KW-1185">Reference proteome</keyword>
<keyword evidence="3" id="KW-0813">Transport</keyword>
<dbReference type="SUPFAM" id="SSF103481">
    <property type="entry name" value="Multidrug resistance efflux transporter EmrE"/>
    <property type="match status" value="2"/>
</dbReference>
<evidence type="ECO:0000256" key="4">
    <source>
        <dbReference type="ARBA" id="ARBA00022475"/>
    </source>
</evidence>
<dbReference type="InterPro" id="IPR037185">
    <property type="entry name" value="EmrE-like"/>
</dbReference>
<feature type="domain" description="EamA" evidence="9">
    <location>
        <begin position="9"/>
        <end position="143"/>
    </location>
</feature>
<evidence type="ECO:0000256" key="1">
    <source>
        <dbReference type="ARBA" id="ARBA00004651"/>
    </source>
</evidence>
<evidence type="ECO:0000256" key="3">
    <source>
        <dbReference type="ARBA" id="ARBA00022448"/>
    </source>
</evidence>
<dbReference type="PANTHER" id="PTHR22911">
    <property type="entry name" value="ACYL-MALONYL CONDENSING ENZYME-RELATED"/>
    <property type="match status" value="1"/>
</dbReference>
<keyword evidence="5 8" id="KW-0812">Transmembrane</keyword>
<feature type="transmembrane region" description="Helical" evidence="8">
    <location>
        <begin position="267"/>
        <end position="285"/>
    </location>
</feature>
<keyword evidence="6 8" id="KW-1133">Transmembrane helix</keyword>
<dbReference type="GO" id="GO:0005886">
    <property type="term" value="C:plasma membrane"/>
    <property type="evidence" value="ECO:0007669"/>
    <property type="project" value="UniProtKB-SubCell"/>
</dbReference>
<accession>A0A853HXD1</accession>
<organism evidence="10 11">
    <name type="scientific">Spartinivicinus marinus</name>
    <dbReference type="NCBI Taxonomy" id="2994442"/>
    <lineage>
        <taxon>Bacteria</taxon>
        <taxon>Pseudomonadati</taxon>
        <taxon>Pseudomonadota</taxon>
        <taxon>Gammaproteobacteria</taxon>
        <taxon>Oceanospirillales</taxon>
        <taxon>Zooshikellaceae</taxon>
        <taxon>Spartinivicinus</taxon>
    </lineage>
</organism>
<comment type="caution">
    <text evidence="10">The sequence shown here is derived from an EMBL/GenBank/DDBJ whole genome shotgun (WGS) entry which is preliminary data.</text>
</comment>
<protein>
    <submittedName>
        <fullName evidence="10">EamA family transporter RarD</fullName>
    </submittedName>
</protein>
<proteinExistence type="inferred from homology"/>
<evidence type="ECO:0000313" key="11">
    <source>
        <dbReference type="Proteomes" id="UP000569732"/>
    </source>
</evidence>
<dbReference type="Pfam" id="PF00892">
    <property type="entry name" value="EamA"/>
    <property type="match status" value="2"/>
</dbReference>
<dbReference type="NCBIfam" id="TIGR00688">
    <property type="entry name" value="rarD"/>
    <property type="match status" value="1"/>
</dbReference>
<evidence type="ECO:0000313" key="10">
    <source>
        <dbReference type="EMBL" id="NYZ65893.1"/>
    </source>
</evidence>
<evidence type="ECO:0000256" key="5">
    <source>
        <dbReference type="ARBA" id="ARBA00022692"/>
    </source>
</evidence>
<sequence>MTAIDNQRMGVISALIAFFIWGTAPLYFKWVADVPAPEVLVHRVIWSVILLLPLLCFTGQLRSAFSLLKNRRQFSGLLLSSTLAALNWLTFIWAIGNDKVLETSLGYFINPLTTLLLGYLFLAERLSKRQYFAVCLAIIGVAVELLSLGKLPLVALILSSSFSVYTLVRKKIQVPAIPGLFIETLLMLPIAASYFIYLLNTDTNYFNWQQLEHYKLIFAGLITTIPLLFFAVAAIRLPLSTIGFIQYISPTMTFLMAIWLFNEPFSLPRLICFFLIWTGLIIYSFDMKWQQTPEKCTE</sequence>
<dbReference type="RefSeq" id="WP_180567918.1">
    <property type="nucleotide sequence ID" value="NZ_JACCKB010000008.1"/>
</dbReference>
<evidence type="ECO:0000256" key="8">
    <source>
        <dbReference type="SAM" id="Phobius"/>
    </source>
</evidence>
<feature type="transmembrane region" description="Helical" evidence="8">
    <location>
        <begin position="217"/>
        <end position="237"/>
    </location>
</feature>
<dbReference type="InterPro" id="IPR000620">
    <property type="entry name" value="EamA_dom"/>
</dbReference>
<feature type="transmembrane region" description="Helical" evidence="8">
    <location>
        <begin position="244"/>
        <end position="261"/>
    </location>
</feature>
<feature type="transmembrane region" description="Helical" evidence="8">
    <location>
        <begin position="77"/>
        <end position="95"/>
    </location>
</feature>
<comment type="subcellular location">
    <subcellularLocation>
        <location evidence="1">Cell membrane</location>
        <topology evidence="1">Multi-pass membrane protein</topology>
    </subcellularLocation>
</comment>
<dbReference type="Proteomes" id="UP000569732">
    <property type="component" value="Unassembled WGS sequence"/>
</dbReference>
<reference evidence="10 11" key="1">
    <citation type="submission" date="2020-07" db="EMBL/GenBank/DDBJ databases">
        <title>Endozoicomonas sp. nov., isolated from sediment.</title>
        <authorList>
            <person name="Gu T."/>
        </authorList>
    </citation>
    <scope>NUCLEOTIDE SEQUENCE [LARGE SCALE GENOMIC DNA]</scope>
    <source>
        <strain evidence="10 11">SM1973</strain>
    </source>
</reference>
<feature type="transmembrane region" description="Helical" evidence="8">
    <location>
        <begin position="12"/>
        <end position="32"/>
    </location>
</feature>
<comment type="similarity">
    <text evidence="2">Belongs to the EamA transporter family.</text>
</comment>
<feature type="transmembrane region" description="Helical" evidence="8">
    <location>
        <begin position="180"/>
        <end position="197"/>
    </location>
</feature>
<evidence type="ECO:0000256" key="6">
    <source>
        <dbReference type="ARBA" id="ARBA00022989"/>
    </source>
</evidence>
<evidence type="ECO:0000256" key="2">
    <source>
        <dbReference type="ARBA" id="ARBA00007362"/>
    </source>
</evidence>
<name>A0A853HXD1_9GAMM</name>
<feature type="transmembrane region" description="Helical" evidence="8">
    <location>
        <begin position="130"/>
        <end position="146"/>
    </location>
</feature>
<dbReference type="EMBL" id="JACCKB010000008">
    <property type="protein sequence ID" value="NYZ65893.1"/>
    <property type="molecule type" value="Genomic_DNA"/>
</dbReference>
<dbReference type="PANTHER" id="PTHR22911:SF137">
    <property type="entry name" value="SOLUTE CARRIER FAMILY 35 MEMBER G2-RELATED"/>
    <property type="match status" value="1"/>
</dbReference>
<dbReference type="InterPro" id="IPR004626">
    <property type="entry name" value="RarD"/>
</dbReference>
<feature type="transmembrane region" description="Helical" evidence="8">
    <location>
        <begin position="107"/>
        <end position="123"/>
    </location>
</feature>
<dbReference type="AlphaFoldDB" id="A0A853HXD1"/>
<feature type="domain" description="EamA" evidence="9">
    <location>
        <begin position="153"/>
        <end position="284"/>
    </location>
</feature>
<keyword evidence="7 8" id="KW-0472">Membrane</keyword>
<keyword evidence="4" id="KW-1003">Cell membrane</keyword>
<feature type="transmembrane region" description="Helical" evidence="8">
    <location>
        <begin position="44"/>
        <end position="65"/>
    </location>
</feature>
<evidence type="ECO:0000256" key="7">
    <source>
        <dbReference type="ARBA" id="ARBA00023136"/>
    </source>
</evidence>
<gene>
    <name evidence="10" type="primary">rarD</name>
    <name evidence="10" type="ORF">H0A36_07685</name>
</gene>